<keyword evidence="1" id="KW-0808">Transferase</keyword>
<dbReference type="InterPro" id="IPR050680">
    <property type="entry name" value="YpeA/RimI_acetyltransf"/>
</dbReference>
<dbReference type="InterPro" id="IPR000182">
    <property type="entry name" value="GNAT_dom"/>
</dbReference>
<dbReference type="Pfam" id="PF00583">
    <property type="entry name" value="Acetyltransf_1"/>
    <property type="match status" value="1"/>
</dbReference>
<accession>A0A098YUV3</accession>
<dbReference type="SUPFAM" id="SSF55729">
    <property type="entry name" value="Acyl-CoA N-acyltransferases (Nat)"/>
    <property type="match status" value="1"/>
</dbReference>
<evidence type="ECO:0000256" key="1">
    <source>
        <dbReference type="ARBA" id="ARBA00022679"/>
    </source>
</evidence>
<organism evidence="4 5">
    <name type="scientific">Hoylesella timonensis S9-PR14</name>
    <dbReference type="NCBI Taxonomy" id="1401062"/>
    <lineage>
        <taxon>Bacteria</taxon>
        <taxon>Pseudomonadati</taxon>
        <taxon>Bacteroidota</taxon>
        <taxon>Bacteroidia</taxon>
        <taxon>Bacteroidales</taxon>
        <taxon>Prevotellaceae</taxon>
        <taxon>Hoylesella</taxon>
    </lineage>
</organism>
<evidence type="ECO:0000259" key="3">
    <source>
        <dbReference type="PROSITE" id="PS51186"/>
    </source>
</evidence>
<evidence type="ECO:0000313" key="5">
    <source>
        <dbReference type="Proteomes" id="UP000029723"/>
    </source>
</evidence>
<dbReference type="OrthoDB" id="5319888at2"/>
<sequence>MKITQATKEQAREIAKLIMLAMNYECCQNLAGPNHTLNEFEDLMTELVSMDESQYSYKNTFVALSDNNEVAGICVSYHGADLKKLRKVFIEKALQKFNIDYRDMKDEAQPDELYIDSIAILPQYRRKGIAKELIMQALNKAKEMKIDKIGLLVDKDNPHAERLYTTQGFRYVDDTDWGGHPMKHLQYLITFYG</sequence>
<dbReference type="GO" id="GO:0016747">
    <property type="term" value="F:acyltransferase activity, transferring groups other than amino-acyl groups"/>
    <property type="evidence" value="ECO:0007669"/>
    <property type="project" value="InterPro"/>
</dbReference>
<dbReference type="RefSeq" id="WP_036926713.1">
    <property type="nucleotide sequence ID" value="NZ_JRPQ01000071.1"/>
</dbReference>
<dbReference type="AlphaFoldDB" id="A0A098YUV3"/>
<dbReference type="PROSITE" id="PS51186">
    <property type="entry name" value="GNAT"/>
    <property type="match status" value="1"/>
</dbReference>
<dbReference type="PANTHER" id="PTHR43420">
    <property type="entry name" value="ACETYLTRANSFERASE"/>
    <property type="match status" value="1"/>
</dbReference>
<proteinExistence type="predicted"/>
<comment type="caution">
    <text evidence="4">The sequence shown here is derived from an EMBL/GenBank/DDBJ whole genome shotgun (WGS) entry which is preliminary data.</text>
</comment>
<dbReference type="EMBL" id="JRPQ01000071">
    <property type="protein sequence ID" value="KGI22423.1"/>
    <property type="molecule type" value="Genomic_DNA"/>
</dbReference>
<name>A0A098YUV3_9BACT</name>
<evidence type="ECO:0000256" key="2">
    <source>
        <dbReference type="ARBA" id="ARBA00023315"/>
    </source>
</evidence>
<protein>
    <submittedName>
        <fullName evidence="4">Zinc ABC transporter permease</fullName>
    </submittedName>
</protein>
<dbReference type="CDD" id="cd04301">
    <property type="entry name" value="NAT_SF"/>
    <property type="match status" value="1"/>
</dbReference>
<keyword evidence="2" id="KW-0012">Acyltransferase</keyword>
<evidence type="ECO:0000313" key="4">
    <source>
        <dbReference type="EMBL" id="KGI22423.1"/>
    </source>
</evidence>
<reference evidence="4 5" key="1">
    <citation type="submission" date="2014-07" db="EMBL/GenBank/DDBJ databases">
        <authorList>
            <person name="McCorrison J."/>
            <person name="Sanka R."/>
            <person name="Torralba M."/>
            <person name="Gillis M."/>
            <person name="Haft D.H."/>
            <person name="Methe B."/>
            <person name="Sutton G."/>
            <person name="Nelson K.E."/>
        </authorList>
    </citation>
    <scope>NUCLEOTIDE SEQUENCE [LARGE SCALE GENOMIC DNA]</scope>
    <source>
        <strain evidence="4 5">S9-PR14</strain>
    </source>
</reference>
<feature type="domain" description="N-acetyltransferase" evidence="3">
    <location>
        <begin position="1"/>
        <end position="192"/>
    </location>
</feature>
<dbReference type="InterPro" id="IPR016181">
    <property type="entry name" value="Acyl_CoA_acyltransferase"/>
</dbReference>
<dbReference type="Proteomes" id="UP000029723">
    <property type="component" value="Unassembled WGS sequence"/>
</dbReference>
<gene>
    <name evidence="4" type="ORF">HMPREF9304_04365</name>
</gene>
<dbReference type="Gene3D" id="3.40.630.30">
    <property type="match status" value="1"/>
</dbReference>
<dbReference type="PANTHER" id="PTHR43420:SF44">
    <property type="entry name" value="ACETYLTRANSFERASE YPEA"/>
    <property type="match status" value="1"/>
</dbReference>